<evidence type="ECO:0000313" key="3">
    <source>
        <dbReference type="EMBL" id="PJZ92967.1"/>
    </source>
</evidence>
<organism evidence="3">
    <name type="scientific">Leptospira ellisii</name>
    <dbReference type="NCBI Taxonomy" id="2023197"/>
    <lineage>
        <taxon>Bacteria</taxon>
        <taxon>Pseudomonadati</taxon>
        <taxon>Spirochaetota</taxon>
        <taxon>Spirochaetia</taxon>
        <taxon>Leptospirales</taxon>
        <taxon>Leptospiraceae</taxon>
        <taxon>Leptospira</taxon>
    </lineage>
</organism>
<keyword evidence="4" id="KW-1185">Reference proteome</keyword>
<evidence type="ECO:0000256" key="1">
    <source>
        <dbReference type="SAM" id="MobiDB-lite"/>
    </source>
</evidence>
<dbReference type="OrthoDB" id="346112at2"/>
<protein>
    <submittedName>
        <fullName evidence="3">Uncharacterized protein</fullName>
    </submittedName>
</protein>
<dbReference type="RefSeq" id="WP_100765096.1">
    <property type="nucleotide sequence ID" value="NZ_NPEF02000004.1"/>
</dbReference>
<name>A0A2N0B8T0_9LEPT</name>
<dbReference type="EMBL" id="NPEF01000092">
    <property type="protein sequence ID" value="PJZ92967.1"/>
    <property type="molecule type" value="Genomic_DNA"/>
</dbReference>
<feature type="region of interest" description="Disordered" evidence="1">
    <location>
        <begin position="125"/>
        <end position="160"/>
    </location>
</feature>
<dbReference type="Proteomes" id="UP000232122">
    <property type="component" value="Unassembled WGS sequence"/>
</dbReference>
<dbReference type="AlphaFoldDB" id="A0A2N0B8T0"/>
<evidence type="ECO:0000313" key="4">
    <source>
        <dbReference type="Proteomes" id="UP000232122"/>
    </source>
</evidence>
<sequence>MRRSKNIISTKIEAGNASRIWFATALSVLLFCSVSSGAEESRWKEYSLRELIGRLKYYTFAKVAQSLRGTYPVNQEQIWENADCIAPVSELPGPFFCGLLRYQAGTDSVSANSFSAAPPEVSASAQNTTSVAQSQNPASPAPGSPPNVSGGNGPTVSRSLTANSIPKEYKNIQLYSGTTIAGKNVVRVVLEEDTLRAFYLTNGQISHYEFRDKVVIFDWSGSKLNSILEVRVDPILRPLSGREFHFR</sequence>
<reference evidence="3" key="1">
    <citation type="submission" date="2017-07" db="EMBL/GenBank/DDBJ databases">
        <title>Leptospira spp. isolated from tropical soils.</title>
        <authorList>
            <person name="Thibeaux R."/>
            <person name="Iraola G."/>
            <person name="Ferres I."/>
            <person name="Bierque E."/>
            <person name="Girault D."/>
            <person name="Soupe-Gilbert M.-E."/>
            <person name="Picardeau M."/>
            <person name="Goarant C."/>
        </authorList>
    </citation>
    <scope>NUCLEOTIDE SEQUENCE [LARGE SCALE GENOMIC DNA]</scope>
    <source>
        <strain evidence="3">ATI7-C-A5</strain>
    </source>
</reference>
<gene>
    <name evidence="2" type="ORF">CH379_004710</name>
    <name evidence="3" type="ORF">CH379_10380</name>
</gene>
<dbReference type="NCBIfam" id="NF047764">
    <property type="entry name" value="LIC_11883_fam"/>
    <property type="match status" value="1"/>
</dbReference>
<comment type="caution">
    <text evidence="3">The sequence shown here is derived from an EMBL/GenBank/DDBJ whole genome shotgun (WGS) entry which is preliminary data.</text>
</comment>
<proteinExistence type="predicted"/>
<reference evidence="2" key="3">
    <citation type="submission" date="2023-10" db="EMBL/GenBank/DDBJ databases">
        <authorList>
            <person name="Picardeau M."/>
            <person name="Thibeaux R."/>
        </authorList>
    </citation>
    <scope>NUCLEOTIDE SEQUENCE</scope>
    <source>
        <strain evidence="2">ATI7-C-A5</strain>
    </source>
</reference>
<dbReference type="EMBL" id="NPEF02000004">
    <property type="protein sequence ID" value="MDV6234928.1"/>
    <property type="molecule type" value="Genomic_DNA"/>
</dbReference>
<accession>A0A2N0B8T0</accession>
<reference evidence="2 4" key="2">
    <citation type="journal article" date="2018" name="Microb. Genom.">
        <title>Deciphering the unexplored Leptospira diversity from soils uncovers genomic evolution to virulence.</title>
        <authorList>
            <person name="Thibeaux R."/>
            <person name="Iraola G."/>
            <person name="Ferres I."/>
            <person name="Bierque E."/>
            <person name="Girault D."/>
            <person name="Soupe-Gilbert M.E."/>
            <person name="Picardeau M."/>
            <person name="Goarant C."/>
        </authorList>
    </citation>
    <scope>NUCLEOTIDE SEQUENCE [LARGE SCALE GENOMIC DNA]</scope>
    <source>
        <strain evidence="2 4">ATI7-C-A5</strain>
    </source>
</reference>
<evidence type="ECO:0000313" key="2">
    <source>
        <dbReference type="EMBL" id="MDV6234928.1"/>
    </source>
</evidence>